<evidence type="ECO:0000313" key="3">
    <source>
        <dbReference type="Proteomes" id="UP001606305"/>
    </source>
</evidence>
<dbReference type="PROSITE" id="PS51257">
    <property type="entry name" value="PROKAR_LIPOPROTEIN"/>
    <property type="match status" value="1"/>
</dbReference>
<evidence type="ECO:0008006" key="4">
    <source>
        <dbReference type="Google" id="ProtNLM"/>
    </source>
</evidence>
<protein>
    <recommendedName>
        <fullName evidence="4">Transporter substrate-binding domain-containing protein</fullName>
    </recommendedName>
</protein>
<dbReference type="SUPFAM" id="SSF53850">
    <property type="entry name" value="Periplasmic binding protein-like II"/>
    <property type="match status" value="1"/>
</dbReference>
<accession>A0ABW7GB76</accession>
<organism evidence="2 3">
    <name type="scientific">Pelomonas nitida</name>
    <dbReference type="NCBI Taxonomy" id="3299027"/>
    <lineage>
        <taxon>Bacteria</taxon>
        <taxon>Pseudomonadati</taxon>
        <taxon>Pseudomonadota</taxon>
        <taxon>Betaproteobacteria</taxon>
        <taxon>Burkholderiales</taxon>
        <taxon>Sphaerotilaceae</taxon>
        <taxon>Roseateles</taxon>
    </lineage>
</organism>
<dbReference type="EMBL" id="JBIGIA010000019">
    <property type="protein sequence ID" value="MFG6459209.1"/>
    <property type="molecule type" value="Genomic_DNA"/>
</dbReference>
<name>A0ABW7GB76_9BURK</name>
<feature type="chain" id="PRO_5046834597" description="Transporter substrate-binding domain-containing protein" evidence="1">
    <location>
        <begin position="31"/>
        <end position="307"/>
    </location>
</feature>
<proteinExistence type="predicted"/>
<evidence type="ECO:0000256" key="1">
    <source>
        <dbReference type="SAM" id="SignalP"/>
    </source>
</evidence>
<evidence type="ECO:0000313" key="2">
    <source>
        <dbReference type="EMBL" id="MFG6459209.1"/>
    </source>
</evidence>
<dbReference type="Proteomes" id="UP001606305">
    <property type="component" value="Unassembled WGS sequence"/>
</dbReference>
<sequence>MSRRRRSLPVLLGFSILLGAMGCAAVRAMAAPATPPAALVVTLRAPDSRVDLRNAFVRDAVELALTRTQVSDGPFRLAVTKPMNKARALLEAERQVEPNLLVATSTENGRDAGLVPVRFPIHLGTNRYRVCFVHAPRQPAVRAVDSVAALAQLRIVQGRNWPDVEVLRANGLDVAEVGTYDAMFKMVALGRADLFCRNVLEIGHEIQTHEGAAGLALEDSLLLSYDLPQYLYTHADNREAIDRVERGLKLAFSDGSLQALLRRYMKSSLALLKLPQRRLLALQVPASMRVEMDDRPYQIDLLRKPSR</sequence>
<keyword evidence="1" id="KW-0732">Signal</keyword>
<reference evidence="2 3" key="1">
    <citation type="submission" date="2024-09" db="EMBL/GenBank/DDBJ databases">
        <title>Novel species of the genus Pelomonas and Roseateles isolated from streams.</title>
        <authorList>
            <person name="Lu H."/>
        </authorList>
    </citation>
    <scope>NUCLEOTIDE SEQUENCE [LARGE SCALE GENOMIC DNA]</scope>
    <source>
        <strain evidence="2 3">BYS96W</strain>
    </source>
</reference>
<comment type="caution">
    <text evidence="2">The sequence shown here is derived from an EMBL/GenBank/DDBJ whole genome shotgun (WGS) entry which is preliminary data.</text>
</comment>
<keyword evidence="3" id="KW-1185">Reference proteome</keyword>
<gene>
    <name evidence="2" type="ORF">ACG00X_20430</name>
</gene>
<feature type="signal peptide" evidence="1">
    <location>
        <begin position="1"/>
        <end position="30"/>
    </location>
</feature>
<dbReference type="RefSeq" id="WP_394490962.1">
    <property type="nucleotide sequence ID" value="NZ_JBIGIA010000019.1"/>
</dbReference>